<keyword evidence="2" id="KW-1185">Reference proteome</keyword>
<dbReference type="EMBL" id="BSEJ01000018">
    <property type="protein sequence ID" value="GLJ62822.1"/>
    <property type="molecule type" value="Genomic_DNA"/>
</dbReference>
<accession>A0A9W6H548</accession>
<proteinExistence type="predicted"/>
<comment type="caution">
    <text evidence="1">The sequence shown here is derived from an EMBL/GenBank/DDBJ whole genome shotgun (WGS) entry which is preliminary data.</text>
</comment>
<reference evidence="1" key="2">
    <citation type="submission" date="2023-01" db="EMBL/GenBank/DDBJ databases">
        <authorList>
            <person name="Sun Q."/>
            <person name="Evtushenko L."/>
        </authorList>
    </citation>
    <scope>NUCLEOTIDE SEQUENCE</scope>
    <source>
        <strain evidence="1">VKM Ac-1020</strain>
    </source>
</reference>
<dbReference type="PANTHER" id="PTHR35446:SF2">
    <property type="entry name" value="CARBOXYMUCONOLACTONE DECARBOXYLASE-LIKE DOMAIN-CONTAINING PROTEIN"/>
    <property type="match status" value="1"/>
</dbReference>
<evidence type="ECO:0008006" key="3">
    <source>
        <dbReference type="Google" id="ProtNLM"/>
    </source>
</evidence>
<evidence type="ECO:0000313" key="2">
    <source>
        <dbReference type="Proteomes" id="UP001142462"/>
    </source>
</evidence>
<evidence type="ECO:0000313" key="1">
    <source>
        <dbReference type="EMBL" id="GLJ62822.1"/>
    </source>
</evidence>
<dbReference type="SUPFAM" id="SSF69118">
    <property type="entry name" value="AhpD-like"/>
    <property type="match status" value="1"/>
</dbReference>
<reference evidence="1" key="1">
    <citation type="journal article" date="2014" name="Int. J. Syst. Evol. Microbiol.">
        <title>Complete genome sequence of Corynebacterium casei LMG S-19264T (=DSM 44701T), isolated from a smear-ripened cheese.</title>
        <authorList>
            <consortium name="US DOE Joint Genome Institute (JGI-PGF)"/>
            <person name="Walter F."/>
            <person name="Albersmeier A."/>
            <person name="Kalinowski J."/>
            <person name="Ruckert C."/>
        </authorList>
    </citation>
    <scope>NUCLEOTIDE SEQUENCE</scope>
    <source>
        <strain evidence="1">VKM Ac-1020</strain>
    </source>
</reference>
<dbReference type="InterPro" id="IPR029032">
    <property type="entry name" value="AhpD-like"/>
</dbReference>
<dbReference type="Gene3D" id="1.20.1290.10">
    <property type="entry name" value="AhpD-like"/>
    <property type="match status" value="1"/>
</dbReference>
<protein>
    <recommendedName>
        <fullName evidence="3">Peroxidase-related enzyme</fullName>
    </recommendedName>
</protein>
<dbReference type="RefSeq" id="WP_271174501.1">
    <property type="nucleotide sequence ID" value="NZ_BSEJ01000018.1"/>
</dbReference>
<organism evidence="1 2">
    <name type="scientific">Microbacterium barkeri</name>
    <dbReference type="NCBI Taxonomy" id="33917"/>
    <lineage>
        <taxon>Bacteria</taxon>
        <taxon>Bacillati</taxon>
        <taxon>Actinomycetota</taxon>
        <taxon>Actinomycetes</taxon>
        <taxon>Micrococcales</taxon>
        <taxon>Microbacteriaceae</taxon>
        <taxon>Microbacterium</taxon>
    </lineage>
</organism>
<name>A0A9W6H548_9MICO</name>
<gene>
    <name evidence="1" type="ORF">GCM10017576_29530</name>
</gene>
<dbReference type="AlphaFoldDB" id="A0A9W6H548"/>
<dbReference type="PANTHER" id="PTHR35446">
    <property type="entry name" value="SI:CH211-175M2.5"/>
    <property type="match status" value="1"/>
</dbReference>
<dbReference type="Proteomes" id="UP001142462">
    <property type="component" value="Unassembled WGS sequence"/>
</dbReference>
<sequence length="197" mass="20695">MIISTPHEDDPDPQVAAMYAHDLEADGLVFSHTRAMAVNPAAHAAFEALVRAVVPSIGLRVYELATLAGAAAIGSVHCLLAHGRKTLDAGLLDEDGLALVLRDPEAAGLDERDVAVMAFAARLSQDAASMTDDDSARLRAVGFSDRQIVDIALAAGARNLFSRTLQALAVPIEDVPRLSPQLSQALREAAERRGAAA</sequence>